<comment type="caution">
    <text evidence="3">The sequence shown here is derived from an EMBL/GenBank/DDBJ whole genome shotgun (WGS) entry which is preliminary data.</text>
</comment>
<dbReference type="AlphaFoldDB" id="A0A9Q9RBA4"/>
<sequence>MGDPWKDTIRDMAKWLMKDHPFMFAHIQGQPAIAKAIKVPLFLQDSFCRSNSNAEIIHITNATKKDQVFKEREKLRANMRLTTQTAKSIRTMDYIEATNMLKIARRENGWHLPDIGKNACAVVVIIEADPDYSAEYALALIAWTTMIKRHSTSSGRMRLMTMSWEGVHNMTKAIWNYWPAAKEPLREYVLPSIARGGGRVISNSKTKSATSEMMNWVKKVAPNGTHTCISFRRPTSLDESWDPCYQHHQQDLDSAIKPRRTLFINMDFKTAEKIPDAGRPHLLTSTTRRRLIFDLETRQPITVTTECSSSEEKQQMSWVHRFSGESTNVYTQPGFCHGAKSRRRMRFADEQLGGFLAALSELDKWPLGISNVMRLFDHRGEESQVAIDIGQRLIRQGILQKNSKSTTGLSLALPNESHQAFYNILPLVEYDHRLALFLSLKSKNLMVNKAKAQMAAIISGSNTNCFKFTYKIAPEVHETNNAARIGLLEHVAHTGTVMKGLGLIKTAISASRFSMLLPEIYIVDKQVSVYMDEVKHVMERCRLLLQVLSTCGYNVDEAMPFTQEEPESIEFDDFMEVWAHFLRAYTYQIALVTVTKHGEVFIKDLVSQTRLEASFEVQHCFEWETIPKDKWDYAVGIYTRASRERGRTTIKDWNWIPPEVWDRWGAELPGGVEGLRTKFKLAKNHDEAEKDGGNARINFFRAVYLVALPPLASSLFLFLSLLISSSTPKLRLPQQRQQQQQAMSKSNQPEGEDASGGRPSSDHGGHGRGRGGNRGGYNNGHGNYQAHGSIRQSNQCPSTTEVAPAGPFQAIPATTVDKTPVITKRDRIRIAAENPPLDYEGVAAAMDAVEIDLPANNDATEEIQRTEEAAVTSDKQGVVTRNA</sequence>
<evidence type="ECO:0000256" key="2">
    <source>
        <dbReference type="SAM" id="Phobius"/>
    </source>
</evidence>
<organism evidence="3 4">
    <name type="scientific">Fusarium fujikuroi</name>
    <name type="common">Bakanae and foot rot disease fungus</name>
    <name type="synonym">Gibberella fujikuroi</name>
    <dbReference type="NCBI Taxonomy" id="5127"/>
    <lineage>
        <taxon>Eukaryota</taxon>
        <taxon>Fungi</taxon>
        <taxon>Dikarya</taxon>
        <taxon>Ascomycota</taxon>
        <taxon>Pezizomycotina</taxon>
        <taxon>Sordariomycetes</taxon>
        <taxon>Hypocreomycetidae</taxon>
        <taxon>Hypocreales</taxon>
        <taxon>Nectriaceae</taxon>
        <taxon>Fusarium</taxon>
        <taxon>Fusarium fujikuroi species complex</taxon>
    </lineage>
</organism>
<name>A0A9Q9RBA4_FUSFU</name>
<dbReference type="EMBL" id="CABFJX010000002">
    <property type="protein sequence ID" value="VTT56365.1"/>
    <property type="molecule type" value="Genomic_DNA"/>
</dbReference>
<dbReference type="Proteomes" id="UP000760494">
    <property type="component" value="Unassembled WGS sequence"/>
</dbReference>
<evidence type="ECO:0000256" key="1">
    <source>
        <dbReference type="SAM" id="MobiDB-lite"/>
    </source>
</evidence>
<feature type="compositionally biased region" description="Polar residues" evidence="1">
    <location>
        <begin position="790"/>
        <end position="801"/>
    </location>
</feature>
<keyword evidence="2" id="KW-1133">Transmembrane helix</keyword>
<feature type="transmembrane region" description="Helical" evidence="2">
    <location>
        <begin position="702"/>
        <end position="723"/>
    </location>
</feature>
<keyword evidence="2" id="KW-0472">Membrane</keyword>
<keyword evidence="2" id="KW-0812">Transmembrane</keyword>
<reference evidence="3" key="1">
    <citation type="submission" date="2019-05" db="EMBL/GenBank/DDBJ databases">
        <authorList>
            <person name="Piombo E."/>
        </authorList>
    </citation>
    <scope>NUCLEOTIDE SEQUENCE</scope>
    <source>
        <strain evidence="3">C2S</strain>
    </source>
</reference>
<evidence type="ECO:0000313" key="4">
    <source>
        <dbReference type="Proteomes" id="UP000760494"/>
    </source>
</evidence>
<gene>
    <name evidence="3" type="ORF">C2S_3162</name>
</gene>
<evidence type="ECO:0000313" key="3">
    <source>
        <dbReference type="EMBL" id="VTT56365.1"/>
    </source>
</evidence>
<proteinExistence type="predicted"/>
<feature type="region of interest" description="Disordered" evidence="1">
    <location>
        <begin position="732"/>
        <end position="811"/>
    </location>
</feature>
<accession>A0A9Q9RBA4</accession>
<protein>
    <submittedName>
        <fullName evidence="3">Uncharacterized protein</fullName>
    </submittedName>
</protein>